<protein>
    <submittedName>
        <fullName evidence="2">Uncharacterized protein</fullName>
    </submittedName>
</protein>
<feature type="coiled-coil region" evidence="1">
    <location>
        <begin position="105"/>
        <end position="189"/>
    </location>
</feature>
<proteinExistence type="predicted"/>
<evidence type="ECO:0000313" key="2">
    <source>
        <dbReference type="EMBL" id="KAF4456626.1"/>
    </source>
</evidence>
<name>A0A8H4KUX8_9HYPO</name>
<dbReference type="Proteomes" id="UP000605986">
    <property type="component" value="Unassembled WGS sequence"/>
</dbReference>
<keyword evidence="3" id="KW-1185">Reference proteome</keyword>
<reference evidence="2" key="1">
    <citation type="submission" date="2020-01" db="EMBL/GenBank/DDBJ databases">
        <title>Identification and distribution of gene clusters putatively required for synthesis of sphingolipid metabolism inhibitors in phylogenetically diverse species of the filamentous fungus Fusarium.</title>
        <authorList>
            <person name="Kim H.-S."/>
            <person name="Busman M."/>
            <person name="Brown D.W."/>
            <person name="Divon H."/>
            <person name="Uhlig S."/>
            <person name="Proctor R.H."/>
        </authorList>
    </citation>
    <scope>NUCLEOTIDE SEQUENCE</scope>
    <source>
        <strain evidence="2">NRRL 53441</strain>
    </source>
</reference>
<accession>A0A8H4KUX8</accession>
<organism evidence="2 3">
    <name type="scientific">Fusarium austroafricanum</name>
    <dbReference type="NCBI Taxonomy" id="2364996"/>
    <lineage>
        <taxon>Eukaryota</taxon>
        <taxon>Fungi</taxon>
        <taxon>Dikarya</taxon>
        <taxon>Ascomycota</taxon>
        <taxon>Pezizomycotina</taxon>
        <taxon>Sordariomycetes</taxon>
        <taxon>Hypocreomycetidae</taxon>
        <taxon>Hypocreales</taxon>
        <taxon>Nectriaceae</taxon>
        <taxon>Fusarium</taxon>
        <taxon>Fusarium concolor species complex</taxon>
    </lineage>
</organism>
<dbReference type="EMBL" id="JAADJG010000050">
    <property type="protein sequence ID" value="KAF4456626.1"/>
    <property type="molecule type" value="Genomic_DNA"/>
</dbReference>
<dbReference type="AlphaFoldDB" id="A0A8H4KUX8"/>
<comment type="caution">
    <text evidence="2">The sequence shown here is derived from an EMBL/GenBank/DDBJ whole genome shotgun (WGS) entry which is preliminary data.</text>
</comment>
<keyword evidence="1" id="KW-0175">Coiled coil</keyword>
<gene>
    <name evidence="2" type="ORF">F53441_1284</name>
</gene>
<evidence type="ECO:0000256" key="1">
    <source>
        <dbReference type="SAM" id="Coils"/>
    </source>
</evidence>
<evidence type="ECO:0000313" key="3">
    <source>
        <dbReference type="Proteomes" id="UP000605986"/>
    </source>
</evidence>
<sequence>MSSPNTPDWASRLVDYIAATMYMYEEGFQNTEEARKTSEARGGNKLATSTEFVRPLPNESEATTEIKEKLLSIMSSLKTVGKDEAEAELDVDELKAAVCELSVKLMKVETDKTGLETQLVDLKKALKSLAFGKIAERKHWKARVSDLEEELTRVRDENTNAKIPWKAQVDQLTEEFAKLTLNLSDTLQQTEAQVPDIGWAKGNQNESNNFVGELAIHLDRINAEKCLAEAEVEELEDSLTIAKTRYMIAVLKERYVRNMYMIDEARSHNAIVEECQEE</sequence>